<dbReference type="PANTHER" id="PTHR44688:SF25">
    <property type="entry name" value="HTH LUXR-TYPE DOMAIN-CONTAINING PROTEIN"/>
    <property type="match status" value="1"/>
</dbReference>
<evidence type="ECO:0000256" key="2">
    <source>
        <dbReference type="ARBA" id="ARBA00023125"/>
    </source>
</evidence>
<protein>
    <submittedName>
        <fullName evidence="5">LuxR family transcriptional regulator</fullName>
    </submittedName>
</protein>
<evidence type="ECO:0000313" key="6">
    <source>
        <dbReference type="Proteomes" id="UP000235616"/>
    </source>
</evidence>
<reference evidence="5 6" key="1">
    <citation type="submission" date="2018-01" db="EMBL/GenBank/DDBJ databases">
        <title>Whole genome analyses suggest that Burkholderia sensu lato contains two further novel genera in the rhizoxinica-symbiotica group Mycetohabitans gen. nov., and Trinickia gen. nov.: implications for the evolution of diazotrophy and nodulation in the Burkholderiaceae.</title>
        <authorList>
            <person name="Estrada-de los Santos P."/>
            <person name="Palmer M."/>
            <person name="Chavez-Ramirez B."/>
            <person name="Beukes C."/>
            <person name="Steenkamp E.T."/>
            <person name="Hirsch A.M."/>
            <person name="Manyaka P."/>
            <person name="Maluk M."/>
            <person name="Lafos M."/>
            <person name="Crook M."/>
            <person name="Gross E."/>
            <person name="Simon M.F."/>
            <person name="Bueno dos Reis Junior F."/>
            <person name="Poole P.S."/>
            <person name="Venter S.N."/>
            <person name="James E.K."/>
        </authorList>
    </citation>
    <scope>NUCLEOTIDE SEQUENCE [LARGE SCALE GENOMIC DNA]</scope>
    <source>
        <strain evidence="5 6">GIMN1.004</strain>
    </source>
</reference>
<dbReference type="Gene3D" id="3.30.450.80">
    <property type="entry name" value="Transcription factor LuxR-like, autoinducer-binding domain"/>
    <property type="match status" value="1"/>
</dbReference>
<comment type="caution">
    <text evidence="5">The sequence shown here is derived from an EMBL/GenBank/DDBJ whole genome shotgun (WGS) entry which is preliminary data.</text>
</comment>
<proteinExistence type="predicted"/>
<evidence type="ECO:0000259" key="4">
    <source>
        <dbReference type="PROSITE" id="PS50043"/>
    </source>
</evidence>
<dbReference type="InterPro" id="IPR036693">
    <property type="entry name" value="TF_LuxR_autoind-bd_dom_sf"/>
</dbReference>
<dbReference type="Pfam" id="PF03472">
    <property type="entry name" value="Autoind_bind"/>
    <property type="match status" value="1"/>
</dbReference>
<dbReference type="GO" id="GO:0006355">
    <property type="term" value="P:regulation of DNA-templated transcription"/>
    <property type="evidence" value="ECO:0007669"/>
    <property type="project" value="InterPro"/>
</dbReference>
<dbReference type="PRINTS" id="PR00038">
    <property type="entry name" value="HTHLUXR"/>
</dbReference>
<dbReference type="PROSITE" id="PS50043">
    <property type="entry name" value="HTH_LUXR_2"/>
    <property type="match status" value="1"/>
</dbReference>
<dbReference type="Proteomes" id="UP000235616">
    <property type="component" value="Unassembled WGS sequence"/>
</dbReference>
<dbReference type="RefSeq" id="WP_102644423.1">
    <property type="nucleotide sequence ID" value="NZ_PNYA01000004.1"/>
</dbReference>
<dbReference type="GO" id="GO:0003677">
    <property type="term" value="F:DNA binding"/>
    <property type="evidence" value="ECO:0007669"/>
    <property type="project" value="UniProtKB-KW"/>
</dbReference>
<dbReference type="InterPro" id="IPR036388">
    <property type="entry name" value="WH-like_DNA-bd_sf"/>
</dbReference>
<dbReference type="PROSITE" id="PS00622">
    <property type="entry name" value="HTH_LUXR_1"/>
    <property type="match status" value="1"/>
</dbReference>
<sequence>MESPLRWQDSYEQLRSATDERQLFDRIAGLAKRLGFEYCCYGIRVPLPVSNPAVAIFDTYPSGWMKHYQDNHFIDVDPTVREGMTSSRLIVWPEASANAPRLWNDARDFGLRVGVAHSSWAAHGVYGLLTMARHSDSLTTAEIDDLTLQASWLANLSHSLMSEFLVPRLAPEAGVVLTPRECEVLCWTGEGKTACEIGQILSISERTVNFHVNNVLLKLNATNKVQAVVKAIAMGLIASV</sequence>
<organism evidence="5 6">
    <name type="scientific">Trinickia dabaoshanensis</name>
    <dbReference type="NCBI Taxonomy" id="564714"/>
    <lineage>
        <taxon>Bacteria</taxon>
        <taxon>Pseudomonadati</taxon>
        <taxon>Pseudomonadota</taxon>
        <taxon>Betaproteobacteria</taxon>
        <taxon>Burkholderiales</taxon>
        <taxon>Burkholderiaceae</taxon>
        <taxon>Trinickia</taxon>
    </lineage>
</organism>
<dbReference type="SMART" id="SM00421">
    <property type="entry name" value="HTH_LUXR"/>
    <property type="match status" value="1"/>
</dbReference>
<gene>
    <name evidence="5" type="ORF">C0Z18_05755</name>
</gene>
<dbReference type="Gene3D" id="1.10.10.10">
    <property type="entry name" value="Winged helix-like DNA-binding domain superfamily/Winged helix DNA-binding domain"/>
    <property type="match status" value="1"/>
</dbReference>
<accession>A0A2N7VXZ8</accession>
<dbReference type="EMBL" id="PNYA01000004">
    <property type="protein sequence ID" value="PMS22023.1"/>
    <property type="molecule type" value="Genomic_DNA"/>
</dbReference>
<feature type="domain" description="HTH luxR-type" evidence="4">
    <location>
        <begin position="170"/>
        <end position="235"/>
    </location>
</feature>
<name>A0A2N7VXZ8_9BURK</name>
<dbReference type="CDD" id="cd06170">
    <property type="entry name" value="LuxR_C_like"/>
    <property type="match status" value="1"/>
</dbReference>
<evidence type="ECO:0000256" key="3">
    <source>
        <dbReference type="ARBA" id="ARBA00023163"/>
    </source>
</evidence>
<dbReference type="InterPro" id="IPR016032">
    <property type="entry name" value="Sig_transdc_resp-reg_C-effctor"/>
</dbReference>
<dbReference type="InterPro" id="IPR000792">
    <property type="entry name" value="Tscrpt_reg_LuxR_C"/>
</dbReference>
<dbReference type="SUPFAM" id="SSF46894">
    <property type="entry name" value="C-terminal effector domain of the bipartite response regulators"/>
    <property type="match status" value="1"/>
</dbReference>
<dbReference type="InterPro" id="IPR005143">
    <property type="entry name" value="TF_LuxR_autoind-bd_dom"/>
</dbReference>
<evidence type="ECO:0000313" key="5">
    <source>
        <dbReference type="EMBL" id="PMS22023.1"/>
    </source>
</evidence>
<keyword evidence="6" id="KW-1185">Reference proteome</keyword>
<dbReference type="OrthoDB" id="9774661at2"/>
<evidence type="ECO:0000256" key="1">
    <source>
        <dbReference type="ARBA" id="ARBA00023015"/>
    </source>
</evidence>
<dbReference type="PANTHER" id="PTHR44688">
    <property type="entry name" value="DNA-BINDING TRANSCRIPTIONAL ACTIVATOR DEVR_DOSR"/>
    <property type="match status" value="1"/>
</dbReference>
<dbReference type="SUPFAM" id="SSF75516">
    <property type="entry name" value="Pheromone-binding domain of LuxR-like quorum-sensing transcription factors"/>
    <property type="match status" value="1"/>
</dbReference>
<keyword evidence="1" id="KW-0805">Transcription regulation</keyword>
<keyword evidence="2" id="KW-0238">DNA-binding</keyword>
<dbReference type="AlphaFoldDB" id="A0A2N7VXZ8"/>
<keyword evidence="3" id="KW-0804">Transcription</keyword>
<dbReference type="Pfam" id="PF00196">
    <property type="entry name" value="GerE"/>
    <property type="match status" value="1"/>
</dbReference>